<dbReference type="Proteomes" id="UP000073601">
    <property type="component" value="Unassembled WGS sequence"/>
</dbReference>
<dbReference type="EMBL" id="FIZY01000068">
    <property type="protein sequence ID" value="CZF86502.1"/>
    <property type="molecule type" value="Genomic_DNA"/>
</dbReference>
<organism evidence="1 2">
    <name type="scientific">Grimontia marina</name>
    <dbReference type="NCBI Taxonomy" id="646534"/>
    <lineage>
        <taxon>Bacteria</taxon>
        <taxon>Pseudomonadati</taxon>
        <taxon>Pseudomonadota</taxon>
        <taxon>Gammaproteobacteria</taxon>
        <taxon>Vibrionales</taxon>
        <taxon>Vibrionaceae</taxon>
        <taxon>Grimontia</taxon>
    </lineage>
</organism>
<sequence length="66" mass="7410">MSMGLELFIRLHGEKTLSIQRGRSALTPDVILGVLGKLQHDYPMGSDAIMWKWLNDIPAFELTPIS</sequence>
<name>A0A128FI83_9GAMM</name>
<proteinExistence type="predicted"/>
<gene>
    <name evidence="1" type="ORF">GMA8713_04536</name>
</gene>
<dbReference type="AlphaFoldDB" id="A0A128FI83"/>
<dbReference type="RefSeq" id="WP_062714434.1">
    <property type="nucleotide sequence ID" value="NZ_CAWRCI010000068.1"/>
</dbReference>
<accession>A0A128FI83</accession>
<evidence type="ECO:0000313" key="1">
    <source>
        <dbReference type="EMBL" id="CZF86502.1"/>
    </source>
</evidence>
<protein>
    <submittedName>
        <fullName evidence="1">Uncharacterized protein</fullName>
    </submittedName>
</protein>
<reference evidence="2" key="1">
    <citation type="submission" date="2016-02" db="EMBL/GenBank/DDBJ databases">
        <authorList>
            <person name="Rodrigo-Torres Lidia"/>
            <person name="Arahal R.David."/>
        </authorList>
    </citation>
    <scope>NUCLEOTIDE SEQUENCE [LARGE SCALE GENOMIC DNA]</scope>
    <source>
        <strain evidence="2">CECT 8713</strain>
    </source>
</reference>
<keyword evidence="2" id="KW-1185">Reference proteome</keyword>
<evidence type="ECO:0000313" key="2">
    <source>
        <dbReference type="Proteomes" id="UP000073601"/>
    </source>
</evidence>